<evidence type="ECO:0000256" key="4">
    <source>
        <dbReference type="ARBA" id="ARBA00022676"/>
    </source>
</evidence>
<keyword evidence="5" id="KW-0808">Transferase</keyword>
<keyword evidence="3" id="KW-0021">Allosteric enzyme</keyword>
<name>A0A9D9NHC3_9BACT</name>
<gene>
    <name evidence="7" type="primary">glgP</name>
    <name evidence="7" type="ORF">IAB81_05755</name>
</gene>
<reference evidence="7" key="1">
    <citation type="submission" date="2020-10" db="EMBL/GenBank/DDBJ databases">
        <authorList>
            <person name="Gilroy R."/>
        </authorList>
    </citation>
    <scope>NUCLEOTIDE SEQUENCE</scope>
    <source>
        <strain evidence="7">B1-8020</strain>
    </source>
</reference>
<reference evidence="7" key="2">
    <citation type="journal article" date="2021" name="PeerJ">
        <title>Extensive microbial diversity within the chicken gut microbiome revealed by metagenomics and culture.</title>
        <authorList>
            <person name="Gilroy R."/>
            <person name="Ravi A."/>
            <person name="Getino M."/>
            <person name="Pursley I."/>
            <person name="Horton D.L."/>
            <person name="Alikhan N.F."/>
            <person name="Baker D."/>
            <person name="Gharbi K."/>
            <person name="Hall N."/>
            <person name="Watson M."/>
            <person name="Adriaenssens E.M."/>
            <person name="Foster-Nyarko E."/>
            <person name="Jarju S."/>
            <person name="Secka A."/>
            <person name="Antonio M."/>
            <person name="Oren A."/>
            <person name="Chaudhuri R.R."/>
            <person name="La Ragione R."/>
            <person name="Hildebrand F."/>
            <person name="Pallen M.J."/>
        </authorList>
    </citation>
    <scope>NUCLEOTIDE SEQUENCE</scope>
    <source>
        <strain evidence="7">B1-8020</strain>
    </source>
</reference>
<dbReference type="GO" id="GO:0004373">
    <property type="term" value="F:alpha-1,4-glucan glucosyltransferase (UDP-glucose donor) activity"/>
    <property type="evidence" value="ECO:0007669"/>
    <property type="project" value="InterPro"/>
</dbReference>
<evidence type="ECO:0000256" key="3">
    <source>
        <dbReference type="ARBA" id="ARBA00022533"/>
    </source>
</evidence>
<comment type="caution">
    <text evidence="7">The sequence shown here is derived from an EMBL/GenBank/DDBJ whole genome shotgun (WGS) entry which is preliminary data.</text>
</comment>
<dbReference type="InterPro" id="IPR000811">
    <property type="entry name" value="Glyco_trans_35"/>
</dbReference>
<dbReference type="Pfam" id="PF11897">
    <property type="entry name" value="DUF3417"/>
    <property type="match status" value="1"/>
</dbReference>
<dbReference type="PANTHER" id="PTHR42655:SF1">
    <property type="entry name" value="GLYCOGEN PHOSPHORYLASE"/>
    <property type="match status" value="1"/>
</dbReference>
<evidence type="ECO:0000256" key="1">
    <source>
        <dbReference type="ARBA" id="ARBA00001275"/>
    </source>
</evidence>
<keyword evidence="4" id="KW-0328">Glycosyltransferase</keyword>
<evidence type="ECO:0000256" key="5">
    <source>
        <dbReference type="ARBA" id="ARBA00022679"/>
    </source>
</evidence>
<dbReference type="GO" id="GO:0008184">
    <property type="term" value="F:glycogen phosphorylase activity"/>
    <property type="evidence" value="ECO:0007669"/>
    <property type="project" value="InterPro"/>
</dbReference>
<evidence type="ECO:0000313" key="8">
    <source>
        <dbReference type="Proteomes" id="UP000823604"/>
    </source>
</evidence>
<organism evidence="7 8">
    <name type="scientific">Candidatus Merdivivens pullicola</name>
    <dbReference type="NCBI Taxonomy" id="2840872"/>
    <lineage>
        <taxon>Bacteria</taxon>
        <taxon>Pseudomonadati</taxon>
        <taxon>Bacteroidota</taxon>
        <taxon>Bacteroidia</taxon>
        <taxon>Bacteroidales</taxon>
        <taxon>Muribaculaceae</taxon>
        <taxon>Muribaculaceae incertae sedis</taxon>
        <taxon>Candidatus Merdivivens</taxon>
    </lineage>
</organism>
<dbReference type="InterPro" id="IPR008631">
    <property type="entry name" value="Glycogen_synth"/>
</dbReference>
<dbReference type="InterPro" id="IPR011834">
    <property type="entry name" value="Agluc_phsphrylas"/>
</dbReference>
<dbReference type="InterPro" id="IPR024517">
    <property type="entry name" value="Glycogen_phosphorylase_DUF3417"/>
</dbReference>
<proteinExistence type="inferred from homology"/>
<evidence type="ECO:0000256" key="2">
    <source>
        <dbReference type="ARBA" id="ARBA00006047"/>
    </source>
</evidence>
<comment type="similarity">
    <text evidence="2">Belongs to the glycogen phosphorylase family.</text>
</comment>
<accession>A0A9D9NHC3</accession>
<dbReference type="GO" id="GO:0030170">
    <property type="term" value="F:pyridoxal phosphate binding"/>
    <property type="evidence" value="ECO:0007669"/>
    <property type="project" value="InterPro"/>
</dbReference>
<comment type="catalytic activity">
    <reaction evidence="1">
        <text>[(1-&gt;4)-alpha-D-glucosyl](n) + phosphate = [(1-&gt;4)-alpha-D-glucosyl](n-1) + alpha-D-glucose 1-phosphate</text>
        <dbReference type="Rhea" id="RHEA:41732"/>
        <dbReference type="Rhea" id="RHEA-COMP:9584"/>
        <dbReference type="Rhea" id="RHEA-COMP:9586"/>
        <dbReference type="ChEBI" id="CHEBI:15444"/>
        <dbReference type="ChEBI" id="CHEBI:43474"/>
        <dbReference type="ChEBI" id="CHEBI:58601"/>
        <dbReference type="EC" id="2.4.1.1"/>
    </reaction>
</comment>
<dbReference type="NCBIfam" id="TIGR02094">
    <property type="entry name" value="more_P_ylases"/>
    <property type="match status" value="1"/>
</dbReference>
<feature type="domain" description="DUF3417" evidence="6">
    <location>
        <begin position="579"/>
        <end position="680"/>
    </location>
</feature>
<dbReference type="InterPro" id="IPR052182">
    <property type="entry name" value="Glycogen/Maltodextrin_Phosph"/>
</dbReference>
<dbReference type="Gene3D" id="3.40.50.2000">
    <property type="entry name" value="Glycogen Phosphorylase B"/>
    <property type="match status" value="5"/>
</dbReference>
<evidence type="ECO:0000259" key="6">
    <source>
        <dbReference type="Pfam" id="PF11897"/>
    </source>
</evidence>
<protein>
    <submittedName>
        <fullName evidence="7">Alpha-glucan family phosphorylase</fullName>
    </submittedName>
</protein>
<dbReference type="Pfam" id="PF00343">
    <property type="entry name" value="Phosphorylase"/>
    <property type="match status" value="1"/>
</dbReference>
<sequence length="1411" mass="160282">MEQTNRLFPDYLFEVSWEVCNKIGGIHTVLSTKSALVEEELKKNYITIGPDVWMDTEQNPEFSEDKMMFRSWRQKAAREGLNVRIGTWNIPGNPIAILVDFTPFISRKDELLTAMWKRFGVDSLTGNWEYIEAALFGYTAGMVIESFIKFNLSPHNKVVAHFHEWMTGSGLLYIKEKNLPVATVFTTHATVLGRCLAGNNLPLYNSMDSYNPDEKAREFGVLASYSLEKQSALNADIFTTVSGITARECARFIGKEPDIITPNGFSADMVPDASVLSDMRSKARSRMLKVASAMCGEPIPDDALIVGIGGRYEFKNKGIDVLIDALAKIDSSAYTGRRICAFFMIPSGNKGVDRNLVSVLEGKQNGYATVTTHYLVDKDNDIITKTMRERGLFNSPHNKVRAFFVPSYLNGNDGIFNMTYYELLSGMDLTVFPSYYEPWGYTPLESLAFHVPTLTTTLAGFGLWVQCHCEGEHPGIAVIERNDANYGDVVENTVGRILEVAALSPQTEETYRMNAARISEISLWESQIEFYWKAYKASISALVKAKGEYPKISSDVPVTLKKVEINKPSWTSIMISSHLPERLSALEKLSHNLWWCWNEPAKELFASIDPELWRLSGRNPISMLDMVRMSRYMELAEDKRFLARMDDVYAEFTAYMEEKKNRKKPSIAYFCMEYGLDTSLKIYSGGLGILAGDYLKESSDMNVDMVAVGLLYRYGYFTQKLSSSGDQVSIYDAQNFMKIPAAPVRDADGNWIIVSVAFPGRNLYARLWKVEVGRTDLYLLDTDFEDNRNDDRAITHQLYGGDWENRLKQEILLGIGGIAALRKLGIDADVYHCNEGHAAFTGIERLREYVEQSRLIFTEALEIVKATSLFTTHTPVPAGHDAFSEDMLRTYLAHYASRLGIDWPTLMGLGRFNPSDSGEKFSMSVLAANLSQEINGVSWMHGKVSRRIFAGMWPGYLPEELHISYVTNGVHYSTWTAPEWKSIHASVFGDSFLSHHYDKSCFNGIYNVDDRVIWDTRNILRRKLVDYIKYKLSNPNASSHYTPRQIVTIQNTLRSDILTIGFARRFATYKRAHLLFSNLDRLDDIVNNPDRPVQFIFAGKAHPADKAGQDLIKKIVDISKMPQFIGKIVFVPDYDISLAKLMVQGVDVWMNNPTRPLEASGTSGEKAAMNGVMHFSVLDGWWIEGYKEGAGWALPMERTYDDQNYQDELDAATIYNMLETEIVPLYYDKDKAGLSSGWIRHIKNTVAMVACNFTTNRMLTDYLEKYYNPLYERGTSLKADDFMMAKEIAEWKRRMKRDWKNVEALSFVRFDSSHHSVFLGENIRSEVTLSIGDISPEEIGVEIIVATTDRDGNFKIEDKYEMTPVEYRDGIAKYRVDIVPDRSGQFSVAGRFYAKNPMLPHRQDFDLVRWL</sequence>
<dbReference type="SUPFAM" id="SSF53756">
    <property type="entry name" value="UDP-Glycosyltransferase/glycogen phosphorylase"/>
    <property type="match status" value="3"/>
</dbReference>
<dbReference type="Pfam" id="PF05693">
    <property type="entry name" value="Glycogen_syn"/>
    <property type="match status" value="2"/>
</dbReference>
<dbReference type="EMBL" id="JADIMA010000055">
    <property type="protein sequence ID" value="MBO8473118.1"/>
    <property type="molecule type" value="Genomic_DNA"/>
</dbReference>
<dbReference type="GO" id="GO:0005978">
    <property type="term" value="P:glycogen biosynthetic process"/>
    <property type="evidence" value="ECO:0007669"/>
    <property type="project" value="InterPro"/>
</dbReference>
<evidence type="ECO:0000313" key="7">
    <source>
        <dbReference type="EMBL" id="MBO8473118.1"/>
    </source>
</evidence>
<dbReference type="PANTHER" id="PTHR42655">
    <property type="entry name" value="GLYCOGEN PHOSPHORYLASE"/>
    <property type="match status" value="1"/>
</dbReference>
<dbReference type="Proteomes" id="UP000823604">
    <property type="component" value="Unassembled WGS sequence"/>
</dbReference>